<evidence type="ECO:0000256" key="3">
    <source>
        <dbReference type="ARBA" id="ARBA00023125"/>
    </source>
</evidence>
<dbReference type="InterPro" id="IPR005119">
    <property type="entry name" value="LysR_subst-bd"/>
</dbReference>
<dbReference type="Pfam" id="PF00126">
    <property type="entry name" value="HTH_1"/>
    <property type="match status" value="1"/>
</dbReference>
<dbReference type="CDD" id="cd08479">
    <property type="entry name" value="PBP2_CrgA_like_9"/>
    <property type="match status" value="1"/>
</dbReference>
<dbReference type="Gene3D" id="3.40.190.290">
    <property type="match status" value="1"/>
</dbReference>
<dbReference type="InterPro" id="IPR058163">
    <property type="entry name" value="LysR-type_TF_proteobact-type"/>
</dbReference>
<organism evidence="6 7">
    <name type="scientific">Pigmentiphaga litoralis</name>
    <dbReference type="NCBI Taxonomy" id="516702"/>
    <lineage>
        <taxon>Bacteria</taxon>
        <taxon>Pseudomonadati</taxon>
        <taxon>Pseudomonadota</taxon>
        <taxon>Betaproteobacteria</taxon>
        <taxon>Burkholderiales</taxon>
        <taxon>Alcaligenaceae</taxon>
        <taxon>Pigmentiphaga</taxon>
    </lineage>
</organism>
<proteinExistence type="inferred from homology"/>
<protein>
    <submittedName>
        <fullName evidence="6">DNA-binding transcriptional LysR family regulator</fullName>
    </submittedName>
</protein>
<dbReference type="RefSeq" id="WP_257022250.1">
    <property type="nucleotide sequence ID" value="NZ_JACBYR010000001.1"/>
</dbReference>
<dbReference type="Pfam" id="PF03466">
    <property type="entry name" value="LysR_substrate"/>
    <property type="match status" value="1"/>
</dbReference>
<dbReference type="EMBL" id="JACBYR010000001">
    <property type="protein sequence ID" value="NYE81509.1"/>
    <property type="molecule type" value="Genomic_DNA"/>
</dbReference>
<evidence type="ECO:0000313" key="6">
    <source>
        <dbReference type="EMBL" id="NYE81509.1"/>
    </source>
</evidence>
<dbReference type="SUPFAM" id="SSF46785">
    <property type="entry name" value="Winged helix' DNA-binding domain"/>
    <property type="match status" value="1"/>
</dbReference>
<reference evidence="6 7" key="1">
    <citation type="submission" date="2020-07" db="EMBL/GenBank/DDBJ databases">
        <title>Genomic Encyclopedia of Type Strains, Phase IV (KMG-V): Genome sequencing to study the core and pangenomes of soil and plant-associated prokaryotes.</title>
        <authorList>
            <person name="Whitman W."/>
        </authorList>
    </citation>
    <scope>NUCLEOTIDE SEQUENCE [LARGE SCALE GENOMIC DNA]</scope>
    <source>
        <strain evidence="6 7">SAS40</strain>
    </source>
</reference>
<accession>A0A7Y9LJ13</accession>
<dbReference type="PANTHER" id="PTHR30537:SF5">
    <property type="entry name" value="HTH-TYPE TRANSCRIPTIONAL ACTIVATOR TTDR-RELATED"/>
    <property type="match status" value="1"/>
</dbReference>
<dbReference type="FunFam" id="3.40.190.290:FF:000001">
    <property type="entry name" value="Transcriptional regulator, LysR family"/>
    <property type="match status" value="1"/>
</dbReference>
<dbReference type="AlphaFoldDB" id="A0A7Y9LJ13"/>
<gene>
    <name evidence="6" type="ORF">FHW18_000780</name>
</gene>
<dbReference type="GO" id="GO:0003700">
    <property type="term" value="F:DNA-binding transcription factor activity"/>
    <property type="evidence" value="ECO:0007669"/>
    <property type="project" value="InterPro"/>
</dbReference>
<dbReference type="GO" id="GO:0006351">
    <property type="term" value="P:DNA-templated transcription"/>
    <property type="evidence" value="ECO:0007669"/>
    <property type="project" value="TreeGrafter"/>
</dbReference>
<evidence type="ECO:0000256" key="2">
    <source>
        <dbReference type="ARBA" id="ARBA00023015"/>
    </source>
</evidence>
<evidence type="ECO:0000259" key="5">
    <source>
        <dbReference type="PROSITE" id="PS50931"/>
    </source>
</evidence>
<comment type="caution">
    <text evidence="6">The sequence shown here is derived from an EMBL/GenBank/DDBJ whole genome shotgun (WGS) entry which is preliminary data.</text>
</comment>
<evidence type="ECO:0000256" key="4">
    <source>
        <dbReference type="ARBA" id="ARBA00023163"/>
    </source>
</evidence>
<name>A0A7Y9LJ13_9BURK</name>
<keyword evidence="2" id="KW-0805">Transcription regulation</keyword>
<keyword evidence="3 6" id="KW-0238">DNA-binding</keyword>
<dbReference type="Gene3D" id="1.10.10.10">
    <property type="entry name" value="Winged helix-like DNA-binding domain superfamily/Winged helix DNA-binding domain"/>
    <property type="match status" value="1"/>
</dbReference>
<dbReference type="FunFam" id="1.10.10.10:FF:000001">
    <property type="entry name" value="LysR family transcriptional regulator"/>
    <property type="match status" value="1"/>
</dbReference>
<dbReference type="PANTHER" id="PTHR30537">
    <property type="entry name" value="HTH-TYPE TRANSCRIPTIONAL REGULATOR"/>
    <property type="match status" value="1"/>
</dbReference>
<dbReference type="InterPro" id="IPR036388">
    <property type="entry name" value="WH-like_DNA-bd_sf"/>
</dbReference>
<keyword evidence="7" id="KW-1185">Reference proteome</keyword>
<sequence length="317" mass="35618">MNKPASMLAHNPQLSDFAFFVLVVRKGSLSVAARELDITLSAVSKRLSRIEQGLGVRLLNRTTRRLSLTEEGSIFLDRARQILADIEEMELYFQRTRVKPSGLLRINAPMGFGRQYIAPVVSAFAKLHRDIDVQLALTDRPVGLNDDDFDIAIRFGELPDARVIARKIAPNRRLLCASPAYLNLRGRPETPQDLLDHQCIVLRQNDSGFGVWRLSKEGETHSIKVNGALSSNDGEVTLTWGLDGHGILMRAEWDIARYFRSGRLEHVLVDYELPPADIFAVYSEQNHTSPRIQAFVDFLASRFSFDQASDGAVTSLW</sequence>
<keyword evidence="4" id="KW-0804">Transcription</keyword>
<evidence type="ECO:0000313" key="7">
    <source>
        <dbReference type="Proteomes" id="UP000542125"/>
    </source>
</evidence>
<dbReference type="Proteomes" id="UP000542125">
    <property type="component" value="Unassembled WGS sequence"/>
</dbReference>
<dbReference type="GO" id="GO:0043565">
    <property type="term" value="F:sequence-specific DNA binding"/>
    <property type="evidence" value="ECO:0007669"/>
    <property type="project" value="TreeGrafter"/>
</dbReference>
<dbReference type="InterPro" id="IPR036390">
    <property type="entry name" value="WH_DNA-bd_sf"/>
</dbReference>
<feature type="domain" description="HTH lysR-type" evidence="5">
    <location>
        <begin position="12"/>
        <end position="69"/>
    </location>
</feature>
<comment type="similarity">
    <text evidence="1">Belongs to the LysR transcriptional regulatory family.</text>
</comment>
<dbReference type="PROSITE" id="PS50931">
    <property type="entry name" value="HTH_LYSR"/>
    <property type="match status" value="1"/>
</dbReference>
<evidence type="ECO:0000256" key="1">
    <source>
        <dbReference type="ARBA" id="ARBA00009437"/>
    </source>
</evidence>
<dbReference type="InterPro" id="IPR000847">
    <property type="entry name" value="LysR_HTH_N"/>
</dbReference>
<dbReference type="SUPFAM" id="SSF53850">
    <property type="entry name" value="Periplasmic binding protein-like II"/>
    <property type="match status" value="1"/>
</dbReference>